<dbReference type="KEGG" id="acr:Acry_1585"/>
<evidence type="ECO:0000256" key="2">
    <source>
        <dbReference type="ARBA" id="ARBA00007656"/>
    </source>
</evidence>
<evidence type="ECO:0000256" key="4">
    <source>
        <dbReference type="ARBA" id="ARBA00018370"/>
    </source>
</evidence>
<dbReference type="SUPFAM" id="SSF109998">
    <property type="entry name" value="Triger factor/SurA peptide-binding domain-like"/>
    <property type="match status" value="1"/>
</dbReference>
<dbReference type="InterPro" id="IPR046357">
    <property type="entry name" value="PPIase_dom_sf"/>
</dbReference>
<evidence type="ECO:0000313" key="10">
    <source>
        <dbReference type="EMBL" id="ABQ30791.1"/>
    </source>
</evidence>
<evidence type="ECO:0000256" key="3">
    <source>
        <dbReference type="ARBA" id="ARBA00013194"/>
    </source>
</evidence>
<comment type="catalytic activity">
    <reaction evidence="1">
        <text>[protein]-peptidylproline (omega=180) = [protein]-peptidylproline (omega=0)</text>
        <dbReference type="Rhea" id="RHEA:16237"/>
        <dbReference type="Rhea" id="RHEA-COMP:10747"/>
        <dbReference type="Rhea" id="RHEA-COMP:10748"/>
        <dbReference type="ChEBI" id="CHEBI:83833"/>
        <dbReference type="ChEBI" id="CHEBI:83834"/>
        <dbReference type="EC" id="5.2.1.8"/>
    </reaction>
</comment>
<evidence type="ECO:0000259" key="9">
    <source>
        <dbReference type="PROSITE" id="PS50198"/>
    </source>
</evidence>
<evidence type="ECO:0000256" key="8">
    <source>
        <dbReference type="PROSITE-ProRule" id="PRU00278"/>
    </source>
</evidence>
<name>A5FYV9_ACICJ</name>
<dbReference type="EC" id="5.2.1.8" evidence="3"/>
<dbReference type="InterPro" id="IPR000297">
    <property type="entry name" value="PPIase_PpiC"/>
</dbReference>
<dbReference type="PROSITE" id="PS01096">
    <property type="entry name" value="PPIC_PPIASE_1"/>
    <property type="match status" value="1"/>
</dbReference>
<dbReference type="SUPFAM" id="SSF54534">
    <property type="entry name" value="FKBP-like"/>
    <property type="match status" value="1"/>
</dbReference>
<dbReference type="Gene3D" id="3.10.50.40">
    <property type="match status" value="1"/>
</dbReference>
<dbReference type="GO" id="GO:0003755">
    <property type="term" value="F:peptidyl-prolyl cis-trans isomerase activity"/>
    <property type="evidence" value="ECO:0007669"/>
    <property type="project" value="UniProtKB-KW"/>
</dbReference>
<dbReference type="PROSITE" id="PS50198">
    <property type="entry name" value="PPIC_PPIASE_2"/>
    <property type="match status" value="1"/>
</dbReference>
<dbReference type="PANTHER" id="PTHR47245:SF2">
    <property type="entry name" value="PEPTIDYL-PROLYL CIS-TRANS ISOMERASE HP_0175-RELATED"/>
    <property type="match status" value="1"/>
</dbReference>
<keyword evidence="11" id="KW-1185">Reference proteome</keyword>
<dbReference type="InterPro" id="IPR027304">
    <property type="entry name" value="Trigger_fact/SurA_dom_sf"/>
</dbReference>
<reference evidence="10 11" key="1">
    <citation type="submission" date="2007-05" db="EMBL/GenBank/DDBJ databases">
        <title>Complete sequence of chromosome of Acidiphilium cryptum JF-5.</title>
        <authorList>
            <consortium name="US DOE Joint Genome Institute"/>
            <person name="Copeland A."/>
            <person name="Lucas S."/>
            <person name="Lapidus A."/>
            <person name="Barry K."/>
            <person name="Detter J.C."/>
            <person name="Glavina del Rio T."/>
            <person name="Hammon N."/>
            <person name="Israni S."/>
            <person name="Dalin E."/>
            <person name="Tice H."/>
            <person name="Pitluck S."/>
            <person name="Sims D."/>
            <person name="Brettin T."/>
            <person name="Bruce D."/>
            <person name="Han C."/>
            <person name="Schmutz J."/>
            <person name="Larimer F."/>
            <person name="Land M."/>
            <person name="Hauser L."/>
            <person name="Kyrpides N."/>
            <person name="Kim E."/>
            <person name="Magnuson T."/>
            <person name="Richardson P."/>
        </authorList>
    </citation>
    <scope>NUCLEOTIDE SEQUENCE [LARGE SCALE GENOMIC DNA]</scope>
    <source>
        <strain evidence="10 11">JF-5</strain>
    </source>
</reference>
<evidence type="ECO:0000256" key="1">
    <source>
        <dbReference type="ARBA" id="ARBA00000971"/>
    </source>
</evidence>
<dbReference type="InterPro" id="IPR023058">
    <property type="entry name" value="PPIase_PpiC_CS"/>
</dbReference>
<evidence type="ECO:0000256" key="5">
    <source>
        <dbReference type="ARBA" id="ARBA00023110"/>
    </source>
</evidence>
<keyword evidence="8 10" id="KW-0413">Isomerase</keyword>
<dbReference type="HOGENOM" id="CLU_034646_9_1_5"/>
<feature type="domain" description="PpiC" evidence="9">
    <location>
        <begin position="99"/>
        <end position="201"/>
    </location>
</feature>
<keyword evidence="5 8" id="KW-0697">Rotamase</keyword>
<dbReference type="Pfam" id="PF00639">
    <property type="entry name" value="Rotamase"/>
    <property type="match status" value="1"/>
</dbReference>
<organism evidence="10 11">
    <name type="scientific">Acidiphilium cryptum (strain JF-5)</name>
    <dbReference type="NCBI Taxonomy" id="349163"/>
    <lineage>
        <taxon>Bacteria</taxon>
        <taxon>Pseudomonadati</taxon>
        <taxon>Pseudomonadota</taxon>
        <taxon>Alphaproteobacteria</taxon>
        <taxon>Acetobacterales</taxon>
        <taxon>Acidocellaceae</taxon>
        <taxon>Acidiphilium</taxon>
    </lineage>
</organism>
<dbReference type="eggNOG" id="COG0760">
    <property type="taxonomic scope" value="Bacteria"/>
</dbReference>
<dbReference type="InterPro" id="IPR050245">
    <property type="entry name" value="PrsA_foldase"/>
</dbReference>
<sequence length="248" mass="27175">MSAALSEAAIAAELQHHPAATREEAWRRAERALRLRAALLAEADRAGLAPEPEDDAPVRETADESRIRRLLERRIRVADVSEADCRAEFARHRARFRTPPLFEAAHILIAADMSSEDARAPARAEAARLASLLAARPDSFARLAREHSACPSGADGGGLGQITARDVTPEIASMLAAMTPGTICPVPVPTRHGYHLLRLDRREDGRDLPFEAVRDRIRDHLRQRAWLDAARAYAATLTDVSAEEEPAP</sequence>
<dbReference type="RefSeq" id="WP_011942351.1">
    <property type="nucleotide sequence ID" value="NC_009484.1"/>
</dbReference>
<dbReference type="PANTHER" id="PTHR47245">
    <property type="entry name" value="PEPTIDYLPROLYL ISOMERASE"/>
    <property type="match status" value="1"/>
</dbReference>
<evidence type="ECO:0000313" key="11">
    <source>
        <dbReference type="Proteomes" id="UP000000245"/>
    </source>
</evidence>
<dbReference type="AlphaFoldDB" id="A5FYV9"/>
<evidence type="ECO:0000256" key="6">
    <source>
        <dbReference type="ARBA" id="ARBA00030642"/>
    </source>
</evidence>
<dbReference type="STRING" id="349163.Acry_1585"/>
<dbReference type="EMBL" id="CP000697">
    <property type="protein sequence ID" value="ABQ30791.1"/>
    <property type="molecule type" value="Genomic_DNA"/>
</dbReference>
<dbReference type="Proteomes" id="UP000000245">
    <property type="component" value="Chromosome"/>
</dbReference>
<gene>
    <name evidence="10" type="ordered locus">Acry_1585</name>
</gene>
<comment type="similarity">
    <text evidence="2">Belongs to the PpiC/parvulin rotamase family.</text>
</comment>
<protein>
    <recommendedName>
        <fullName evidence="4">Parvulin-like PPIase</fullName>
        <ecNumber evidence="3">5.2.1.8</ecNumber>
    </recommendedName>
    <alternativeName>
        <fullName evidence="6">Peptidyl-prolyl cis-trans isomerase plp</fullName>
    </alternativeName>
    <alternativeName>
        <fullName evidence="7">Rotamase plp</fullName>
    </alternativeName>
</protein>
<proteinExistence type="inferred from homology"/>
<accession>A5FYV9</accession>
<evidence type="ECO:0000256" key="7">
    <source>
        <dbReference type="ARBA" id="ARBA00031484"/>
    </source>
</evidence>